<proteinExistence type="predicted"/>
<dbReference type="AlphaFoldDB" id="A0A162QDG8"/>
<organism evidence="1 2">
    <name type="scientific">Daphnia magna</name>
    <dbReference type="NCBI Taxonomy" id="35525"/>
    <lineage>
        <taxon>Eukaryota</taxon>
        <taxon>Metazoa</taxon>
        <taxon>Ecdysozoa</taxon>
        <taxon>Arthropoda</taxon>
        <taxon>Crustacea</taxon>
        <taxon>Branchiopoda</taxon>
        <taxon>Diplostraca</taxon>
        <taxon>Cladocera</taxon>
        <taxon>Anomopoda</taxon>
        <taxon>Daphniidae</taxon>
        <taxon>Daphnia</taxon>
    </lineage>
</organism>
<gene>
    <name evidence="1" type="ORF">APZ42_013922</name>
</gene>
<keyword evidence="2" id="KW-1185">Reference proteome</keyword>
<sequence>MHLTILREKLRLAAMFISIQTWLPAAKANLKTPRFVRKTIGVRVSHLLYIPKLIHSNFLQRKKWLCSNTG</sequence>
<accession>A0A162QDG8</accession>
<name>A0A162QDG8_9CRUS</name>
<dbReference type="Proteomes" id="UP000076858">
    <property type="component" value="Unassembled WGS sequence"/>
</dbReference>
<protein>
    <submittedName>
        <fullName evidence="1">Uncharacterized protein</fullName>
    </submittedName>
</protein>
<comment type="caution">
    <text evidence="1">The sequence shown here is derived from an EMBL/GenBank/DDBJ whole genome shotgun (WGS) entry which is preliminary data.</text>
</comment>
<evidence type="ECO:0000313" key="2">
    <source>
        <dbReference type="Proteomes" id="UP000076858"/>
    </source>
</evidence>
<dbReference type="EMBL" id="LRGB01000347">
    <property type="protein sequence ID" value="KZS19593.1"/>
    <property type="molecule type" value="Genomic_DNA"/>
</dbReference>
<reference evidence="1 2" key="1">
    <citation type="submission" date="2016-03" db="EMBL/GenBank/DDBJ databases">
        <title>EvidentialGene: Evidence-directed Construction of Genes on Genomes.</title>
        <authorList>
            <person name="Gilbert D.G."/>
            <person name="Choi J.-H."/>
            <person name="Mockaitis K."/>
            <person name="Colbourne J."/>
            <person name="Pfrender M."/>
        </authorList>
    </citation>
    <scope>NUCLEOTIDE SEQUENCE [LARGE SCALE GENOMIC DNA]</scope>
    <source>
        <strain evidence="1 2">Xinb3</strain>
        <tissue evidence="1">Complete organism</tissue>
    </source>
</reference>
<evidence type="ECO:0000313" key="1">
    <source>
        <dbReference type="EMBL" id="KZS19593.1"/>
    </source>
</evidence>